<accession>A0A0S7ETZ0</accession>
<proteinExistence type="predicted"/>
<name>A0A0S7ETZ0_9TELE</name>
<dbReference type="EMBL" id="GBYX01476036">
    <property type="protein sequence ID" value="JAO05641.1"/>
    <property type="molecule type" value="Transcribed_RNA"/>
</dbReference>
<gene>
    <name evidence="1" type="primary">PPUP8638</name>
</gene>
<feature type="non-terminal residue" evidence="1">
    <location>
        <position position="1"/>
    </location>
</feature>
<reference evidence="1" key="1">
    <citation type="submission" date="2014-12" db="EMBL/GenBank/DDBJ databases">
        <title>Parallel Evolution in Life History Adaptation Evident in the Tissue-Specific Poeciliopsis prolifica transcriptome.</title>
        <authorList>
            <person name="Jue N.K."/>
            <person name="Foley R.J."/>
            <person name="Obergfell C."/>
            <person name="Reznick D.N."/>
            <person name="O'Neill R.J."/>
            <person name="O'Neill M.J."/>
        </authorList>
    </citation>
    <scope>NUCLEOTIDE SEQUENCE</scope>
</reference>
<sequence>CLGEEEERVTEGRVQGVCIWHREAGGEIAWATLAGRVCLCLIEEGCETETPNWLGRAGTLPRRDGHRHTRLRRTYTLPSIRPVSEGLANPGDKWRVKERQRVFRTAEKNVDC</sequence>
<protein>
    <submittedName>
        <fullName evidence="1">PPUP8638</fullName>
    </submittedName>
</protein>
<dbReference type="AlphaFoldDB" id="A0A0S7ETZ0"/>
<evidence type="ECO:0000313" key="1">
    <source>
        <dbReference type="EMBL" id="JAO05641.1"/>
    </source>
</evidence>
<organism evidence="1">
    <name type="scientific">Poeciliopsis prolifica</name>
    <name type="common">blackstripe livebearer</name>
    <dbReference type="NCBI Taxonomy" id="188132"/>
    <lineage>
        <taxon>Eukaryota</taxon>
        <taxon>Metazoa</taxon>
        <taxon>Chordata</taxon>
        <taxon>Craniata</taxon>
        <taxon>Vertebrata</taxon>
        <taxon>Euteleostomi</taxon>
        <taxon>Actinopterygii</taxon>
        <taxon>Neopterygii</taxon>
        <taxon>Teleostei</taxon>
        <taxon>Neoteleostei</taxon>
        <taxon>Acanthomorphata</taxon>
        <taxon>Ovalentaria</taxon>
        <taxon>Atherinomorphae</taxon>
        <taxon>Cyprinodontiformes</taxon>
        <taxon>Poeciliidae</taxon>
        <taxon>Poeciliinae</taxon>
        <taxon>Poeciliopsis</taxon>
    </lineage>
</organism>